<name>A0A0C5FKD5_9ACTN</name>
<evidence type="ECO:0000313" key="1">
    <source>
        <dbReference type="EMBL" id="AJP00192.1"/>
    </source>
</evidence>
<reference evidence="1 2" key="1">
    <citation type="submission" date="2015-02" db="EMBL/GenBank/DDBJ databases">
        <title>Genome sequence of thermotolerant Streptomyces cyaneogriseus subsp. Noncyanogenus NMWT1, the producer of nematocidal antibiotics nemadectin.</title>
        <authorList>
            <person name="Wang H."/>
            <person name="Li C."/>
            <person name="Xiang W."/>
            <person name="Wang X."/>
        </authorList>
    </citation>
    <scope>NUCLEOTIDE SEQUENCE [LARGE SCALE GENOMIC DNA]</scope>
    <source>
        <strain evidence="1 2">NMWT 1</strain>
    </source>
</reference>
<evidence type="ECO:0000313" key="2">
    <source>
        <dbReference type="Proteomes" id="UP000032234"/>
    </source>
</evidence>
<organism evidence="1 2">
    <name type="scientific">Streptomyces cyaneogriseus subsp. noncyanogenus</name>
    <dbReference type="NCBI Taxonomy" id="477245"/>
    <lineage>
        <taxon>Bacteria</taxon>
        <taxon>Bacillati</taxon>
        <taxon>Actinomycetota</taxon>
        <taxon>Actinomycetes</taxon>
        <taxon>Kitasatosporales</taxon>
        <taxon>Streptomycetaceae</taxon>
        <taxon>Streptomyces</taxon>
    </lineage>
</organism>
<dbReference type="EMBL" id="CP010849">
    <property type="protein sequence ID" value="AJP00192.1"/>
    <property type="molecule type" value="Genomic_DNA"/>
</dbReference>
<protein>
    <submittedName>
        <fullName evidence="1">Uncharacterized protein</fullName>
    </submittedName>
</protein>
<dbReference type="AlphaFoldDB" id="A0A0C5FKD5"/>
<sequence>MHELWPQRAGGCRFEQGPHIVMPRFHHGMQFLALRFGELLGTVAESSRRACCRTDQRAADLRGDLALGHGHPAGGTVIELVDEREQHFFGIASRPHGLLQHRVGSQHFGRGQQVAAGHHRRREKGRQHTRVACVPHHVVTGLTIEVVSGEEARCSVRMLLDEGFGDSTLLRR</sequence>
<dbReference type="Proteomes" id="UP000032234">
    <property type="component" value="Chromosome"/>
</dbReference>
<keyword evidence="2" id="KW-1185">Reference proteome</keyword>
<dbReference type="KEGG" id="scw:TU94_00020"/>
<accession>A0A0C5FKD5</accession>
<proteinExistence type="predicted"/>
<gene>
    <name evidence="1" type="ORF">TU94_00020</name>
</gene>
<dbReference type="HOGENOM" id="CLU_1554377_0_0_11"/>